<proteinExistence type="predicted"/>
<organism evidence="1 2">
    <name type="scientific">Bacillus hominis</name>
    <dbReference type="NCBI Taxonomy" id="2817478"/>
    <lineage>
        <taxon>Bacteria</taxon>
        <taxon>Bacillati</taxon>
        <taxon>Bacillota</taxon>
        <taxon>Bacilli</taxon>
        <taxon>Bacillales</taxon>
        <taxon>Bacillaceae</taxon>
        <taxon>Bacillus</taxon>
        <taxon>Bacillus cereus group</taxon>
    </lineage>
</organism>
<evidence type="ECO:0000313" key="2">
    <source>
        <dbReference type="Proteomes" id="UP001224139"/>
    </source>
</evidence>
<name>A0ABT7R3J7_9BACI</name>
<evidence type="ECO:0000313" key="1">
    <source>
        <dbReference type="EMBL" id="MDM5437493.1"/>
    </source>
</evidence>
<dbReference type="EMBL" id="JAUCFG010000002">
    <property type="protein sequence ID" value="MDM5437493.1"/>
    <property type="molecule type" value="Genomic_DNA"/>
</dbReference>
<protein>
    <submittedName>
        <fullName evidence="1">Uncharacterized protein</fullName>
    </submittedName>
</protein>
<sequence length="112" mass="13074">MKTRDIKKDLKTFCEILCLLFKESDFQIVSTIHKHRLRLLVEGECRQLNAEEVAEVLRNPDTLDETQLCVAITWVILLANDLLESMDNEHVHFSKLTSIYSVLKDQKHMVCM</sequence>
<reference evidence="1 2" key="1">
    <citation type="submission" date="2023-06" db="EMBL/GenBank/DDBJ databases">
        <title>Comparative genomics of Bacillaceae isolates and their secondary metabolite potential.</title>
        <authorList>
            <person name="Song L."/>
            <person name="Nielsen L.J."/>
            <person name="Mohite O."/>
            <person name="Xu X."/>
            <person name="Weber T."/>
            <person name="Kovacs A.T."/>
        </authorList>
    </citation>
    <scope>NUCLEOTIDE SEQUENCE [LARGE SCALE GENOMIC DNA]</scope>
    <source>
        <strain evidence="1 2">DX2.1</strain>
    </source>
</reference>
<comment type="caution">
    <text evidence="1">The sequence shown here is derived from an EMBL/GenBank/DDBJ whole genome shotgun (WGS) entry which is preliminary data.</text>
</comment>
<gene>
    <name evidence="1" type="ORF">QUG02_04965</name>
</gene>
<dbReference type="Proteomes" id="UP001224139">
    <property type="component" value="Unassembled WGS sequence"/>
</dbReference>
<dbReference type="RefSeq" id="WP_289358279.1">
    <property type="nucleotide sequence ID" value="NZ_JAUCFG010000002.1"/>
</dbReference>
<keyword evidence="2" id="KW-1185">Reference proteome</keyword>
<accession>A0ABT7R3J7</accession>